<dbReference type="Pfam" id="PF17954">
    <property type="entry name" value="Pirin_C_2"/>
    <property type="match status" value="1"/>
</dbReference>
<dbReference type="Proteomes" id="UP001162881">
    <property type="component" value="Unassembled WGS sequence"/>
</dbReference>
<dbReference type="SUPFAM" id="SSF51182">
    <property type="entry name" value="RmlC-like cupins"/>
    <property type="match status" value="1"/>
</dbReference>
<comment type="similarity">
    <text evidence="1 2">Belongs to the pirin family.</text>
</comment>
<dbReference type="InterPro" id="IPR011051">
    <property type="entry name" value="RmlC_Cupin_sf"/>
</dbReference>
<name>A0ABT0BES1_9SPHN</name>
<keyword evidence="6" id="KW-1185">Reference proteome</keyword>
<evidence type="ECO:0000256" key="1">
    <source>
        <dbReference type="ARBA" id="ARBA00008416"/>
    </source>
</evidence>
<reference evidence="5" key="1">
    <citation type="submission" date="2022-03" db="EMBL/GenBank/DDBJ databases">
        <title>Identification of a novel bacterium isolated from mangrove sediments.</title>
        <authorList>
            <person name="Pan X."/>
        </authorList>
    </citation>
    <scope>NUCLEOTIDE SEQUENCE</scope>
    <source>
        <strain evidence="5">B1949</strain>
    </source>
</reference>
<dbReference type="Gene3D" id="2.60.120.10">
    <property type="entry name" value="Jelly Rolls"/>
    <property type="match status" value="2"/>
</dbReference>
<dbReference type="InterPro" id="IPR014710">
    <property type="entry name" value="RmlC-like_jellyroll"/>
</dbReference>
<evidence type="ECO:0000259" key="3">
    <source>
        <dbReference type="Pfam" id="PF02678"/>
    </source>
</evidence>
<feature type="domain" description="Pirin N-terminal" evidence="3">
    <location>
        <begin position="10"/>
        <end position="119"/>
    </location>
</feature>
<dbReference type="PANTHER" id="PTHR43212">
    <property type="entry name" value="QUERCETIN 2,3-DIOXYGENASE"/>
    <property type="match status" value="1"/>
</dbReference>
<protein>
    <submittedName>
        <fullName evidence="5">Pirin family protein</fullName>
    </submittedName>
</protein>
<dbReference type="EMBL" id="JALHLF010000051">
    <property type="protein sequence ID" value="MCJ2183565.1"/>
    <property type="molecule type" value="Genomic_DNA"/>
</dbReference>
<dbReference type="InterPro" id="IPR003829">
    <property type="entry name" value="Pirin_N_dom"/>
</dbReference>
<sequence length="232" mass="25373">MIRFRDRGARGRHFGARVDARHSFSFGDYTDPANMGFRALRVLNEDRIIPGGGFAEHGHADMEILTLVLDGTLAHHDSLGNAVRIEAGEVQRMTAGTGVRHSERNPDPDRRAHIVQIWIFPETDGLAPGYEQKAFAPTEHRNTFRPIANRDGHAGALTLHQDAALALARMDEGARIEQALSPARGYWVQVLRGIVALGGTEMREGDGAALSAESTLRLEAETQAEVLLIDLA</sequence>
<dbReference type="CDD" id="cd02910">
    <property type="entry name" value="cupin_Yhhw_N"/>
    <property type="match status" value="1"/>
</dbReference>
<evidence type="ECO:0000259" key="4">
    <source>
        <dbReference type="Pfam" id="PF17954"/>
    </source>
</evidence>
<organism evidence="5 6">
    <name type="scientific">Novosphingobium organovorum</name>
    <dbReference type="NCBI Taxonomy" id="2930092"/>
    <lineage>
        <taxon>Bacteria</taxon>
        <taxon>Pseudomonadati</taxon>
        <taxon>Pseudomonadota</taxon>
        <taxon>Alphaproteobacteria</taxon>
        <taxon>Sphingomonadales</taxon>
        <taxon>Sphingomonadaceae</taxon>
        <taxon>Novosphingobium</taxon>
    </lineage>
</organism>
<evidence type="ECO:0000256" key="2">
    <source>
        <dbReference type="RuleBase" id="RU003457"/>
    </source>
</evidence>
<dbReference type="PIRSF" id="PIRSF006232">
    <property type="entry name" value="Pirin"/>
    <property type="match status" value="1"/>
</dbReference>
<dbReference type="InterPro" id="IPR012093">
    <property type="entry name" value="Pirin"/>
</dbReference>
<dbReference type="Pfam" id="PF02678">
    <property type="entry name" value="Pirin"/>
    <property type="match status" value="1"/>
</dbReference>
<accession>A0ABT0BES1</accession>
<evidence type="ECO:0000313" key="6">
    <source>
        <dbReference type="Proteomes" id="UP001162881"/>
    </source>
</evidence>
<evidence type="ECO:0000313" key="5">
    <source>
        <dbReference type="EMBL" id="MCJ2183565.1"/>
    </source>
</evidence>
<gene>
    <name evidence="5" type="ORF">MTR62_12815</name>
</gene>
<dbReference type="PANTHER" id="PTHR43212:SF3">
    <property type="entry name" value="QUERCETIN 2,3-DIOXYGENASE"/>
    <property type="match status" value="1"/>
</dbReference>
<comment type="caution">
    <text evidence="5">The sequence shown here is derived from an EMBL/GenBank/DDBJ whole genome shotgun (WGS) entry which is preliminary data.</text>
</comment>
<dbReference type="RefSeq" id="WP_244021496.1">
    <property type="nucleotide sequence ID" value="NZ_JALHLF010000051.1"/>
</dbReference>
<dbReference type="InterPro" id="IPR041602">
    <property type="entry name" value="Quercetinase_C"/>
</dbReference>
<proteinExistence type="inferred from homology"/>
<feature type="domain" description="Quercetin 2,3-dioxygenase C-terminal cupin" evidence="4">
    <location>
        <begin position="147"/>
        <end position="231"/>
    </location>
</feature>